<dbReference type="OrthoDB" id="9773047at2"/>
<evidence type="ECO:0000259" key="1">
    <source>
        <dbReference type="Pfam" id="PF00144"/>
    </source>
</evidence>
<dbReference type="RefSeq" id="WP_105681288.1">
    <property type="nucleotide sequence ID" value="NZ_JBBGZD010000001.1"/>
</dbReference>
<dbReference type="SUPFAM" id="SSF56601">
    <property type="entry name" value="beta-lactamase/transpeptidase-like"/>
    <property type="match status" value="1"/>
</dbReference>
<dbReference type="Proteomes" id="UP000238534">
    <property type="component" value="Unassembled WGS sequence"/>
</dbReference>
<dbReference type="GO" id="GO:0016787">
    <property type="term" value="F:hydrolase activity"/>
    <property type="evidence" value="ECO:0007669"/>
    <property type="project" value="UniProtKB-KW"/>
</dbReference>
<dbReference type="EMBL" id="PCPP01000001">
    <property type="protein sequence ID" value="PRB86587.1"/>
    <property type="molecule type" value="Genomic_DNA"/>
</dbReference>
<comment type="caution">
    <text evidence="2">The sequence shown here is derived from an EMBL/GenBank/DDBJ whole genome shotgun (WGS) entry which is preliminary data.</text>
</comment>
<dbReference type="InterPro" id="IPR001466">
    <property type="entry name" value="Beta-lactam-related"/>
</dbReference>
<proteinExistence type="predicted"/>
<accession>A0A2S9D1E7</accession>
<dbReference type="Pfam" id="PF00144">
    <property type="entry name" value="Beta-lactamase"/>
    <property type="match status" value="1"/>
</dbReference>
<evidence type="ECO:0000313" key="4">
    <source>
        <dbReference type="Proteomes" id="UP000238325"/>
    </source>
</evidence>
<dbReference type="Proteomes" id="UP000238325">
    <property type="component" value="Unassembled WGS sequence"/>
</dbReference>
<dbReference type="InterPro" id="IPR012338">
    <property type="entry name" value="Beta-lactam/transpept-like"/>
</dbReference>
<dbReference type="InterPro" id="IPR050789">
    <property type="entry name" value="Diverse_Enzym_Activities"/>
</dbReference>
<keyword evidence="4" id="KW-1185">Reference proteome</keyword>
<keyword evidence="2" id="KW-0378">Hydrolase</keyword>
<name>A0A2S9D1E7_CHRCI</name>
<evidence type="ECO:0000313" key="2">
    <source>
        <dbReference type="EMBL" id="PRB86587.1"/>
    </source>
</evidence>
<evidence type="ECO:0000313" key="3">
    <source>
        <dbReference type="EMBL" id="PRB92340.1"/>
    </source>
</evidence>
<dbReference type="AlphaFoldDB" id="A0A2S9D1E7"/>
<protein>
    <submittedName>
        <fullName evidence="2">Serine hydrolase</fullName>
    </submittedName>
</protein>
<dbReference type="Gene3D" id="3.40.710.10">
    <property type="entry name" value="DD-peptidase/beta-lactamase superfamily"/>
    <property type="match status" value="1"/>
</dbReference>
<evidence type="ECO:0000313" key="5">
    <source>
        <dbReference type="Proteomes" id="UP000238534"/>
    </source>
</evidence>
<feature type="domain" description="Beta-lactamase-related" evidence="1">
    <location>
        <begin position="251"/>
        <end position="526"/>
    </location>
</feature>
<reference evidence="4 5" key="1">
    <citation type="submission" date="2017-09" db="EMBL/GenBank/DDBJ databases">
        <title>Genomic, metabolic, and phenotypic characteristics of bacterial isolates from the natural microbiome of the model nematode Caenorhabditis elegans.</title>
        <authorList>
            <person name="Zimmermann J."/>
            <person name="Obeng N."/>
            <person name="Yang W."/>
            <person name="Obeng O."/>
            <person name="Kissoyan K."/>
            <person name="Pees B."/>
            <person name="Dirksen P."/>
            <person name="Hoppner M."/>
            <person name="Franke A."/>
            <person name="Rosenstiel P."/>
            <person name="Leippe M."/>
            <person name="Dierking K."/>
            <person name="Kaleta C."/>
            <person name="Schulenburg H."/>
        </authorList>
    </citation>
    <scope>NUCLEOTIDE SEQUENCE [LARGE SCALE GENOMIC DNA]</scope>
    <source>
        <strain evidence="2 5">MYb25</strain>
        <strain evidence="3 4">MYb44</strain>
    </source>
</reference>
<dbReference type="EMBL" id="PCPH01000001">
    <property type="protein sequence ID" value="PRB92340.1"/>
    <property type="molecule type" value="Genomic_DNA"/>
</dbReference>
<dbReference type="PANTHER" id="PTHR43283:SF7">
    <property type="entry name" value="BETA-LACTAMASE-RELATED DOMAIN-CONTAINING PROTEIN"/>
    <property type="match status" value="1"/>
</dbReference>
<dbReference type="PANTHER" id="PTHR43283">
    <property type="entry name" value="BETA-LACTAMASE-RELATED"/>
    <property type="match status" value="1"/>
</dbReference>
<sequence>MKPVLLLILIFTFYLYHGQNKNIVNPEKTENPIQKKYTGKIIFLTQNIALENLKDSDILNSTVFHENGDLAIHAFFDNSLVNYLHQLEPNWTAEELLKKGNYQFSFYVDGKLIYTENLNTGAGTAENKKVKTTLRIPLISSKNEDSWGRYLWMRFYMAHNGIDALASGNHLLKIEIRPYLHVSTIKTGPVIAEGHINLTVPSQNITEQQIVIQPIPPHSGWKISHEKMNTEIIKSLNRKIAENRFKNITGIVIIKDGKLLLEEYFNGSGRDSLQDTRSVGKSFSSALTGIAIKEGYLKSEDQNLKEFYNLNQFKNDSSQKENVTLKSLLTMSSGFDGNDENYESPGNEENMYPTENWVKFTLDLPMTENSIGKNWSYFTAGVVLTGDILDKTVPQGLKNYADKKLFHPLGITNYKWQFTPQQKPSLAGGLRMKALDFAKFGQLYKNNGIWNGKTILTQDWIKKSFTNYFTDNPDFEGYGYLFWRKVYTVGNNSYEAFQSSGNGGNKIIIFTQIPVVIVITAQAYNKPYAHQQSEKIVQDYLLPALKMSNE</sequence>
<organism evidence="2 5">
    <name type="scientific">Chryseobacterium culicis</name>
    <dbReference type="NCBI Taxonomy" id="680127"/>
    <lineage>
        <taxon>Bacteria</taxon>
        <taxon>Pseudomonadati</taxon>
        <taxon>Bacteroidota</taxon>
        <taxon>Flavobacteriia</taxon>
        <taxon>Flavobacteriales</taxon>
        <taxon>Weeksellaceae</taxon>
        <taxon>Chryseobacterium group</taxon>
        <taxon>Chryseobacterium</taxon>
    </lineage>
</organism>
<gene>
    <name evidence="2" type="ORF">CQ022_10140</name>
    <name evidence="3" type="ORF">CQ033_03810</name>
</gene>